<dbReference type="AlphaFoldDB" id="A0A6J5VDV8"/>
<feature type="domain" description="CCHC-type" evidence="2">
    <location>
        <begin position="126"/>
        <end position="139"/>
    </location>
</feature>
<gene>
    <name evidence="3" type="ORF">CURHAP_LOCUS43464</name>
</gene>
<sequence length="238" mass="26606">MLCKSTWYGSGLGHGTFDLLRCPSLTHRDTRYDVRSVKLTTGVFWVQLHGISPLNMTGAAMKKIGGLLGSILEVDQVDGEDCVWCFARVRVMMDIEQLFKRGAFVEFPKEGSKWINFCYEYILEYCFFCGCLGHLSRTCVEKTKGALASDSGVEALRAYAGLEALEDIYGRPLKSVMRRTQPQSSFGTWKEAAMREFQPGGMQTRCGSWEHSSFTGLVRYKLHNNGEDFMKAEGGGGV</sequence>
<evidence type="ECO:0000313" key="4">
    <source>
        <dbReference type="Proteomes" id="UP000507222"/>
    </source>
</evidence>
<dbReference type="PANTHER" id="PTHR31286:SF167">
    <property type="entry name" value="OS09G0268800 PROTEIN"/>
    <property type="match status" value="1"/>
</dbReference>
<keyword evidence="1" id="KW-0863">Zinc-finger</keyword>
<proteinExistence type="predicted"/>
<dbReference type="InterPro" id="IPR001878">
    <property type="entry name" value="Znf_CCHC"/>
</dbReference>
<dbReference type="GO" id="GO:0003676">
    <property type="term" value="F:nucleic acid binding"/>
    <property type="evidence" value="ECO:0007669"/>
    <property type="project" value="InterPro"/>
</dbReference>
<dbReference type="PANTHER" id="PTHR31286">
    <property type="entry name" value="GLYCINE-RICH CELL WALL STRUCTURAL PROTEIN 1.8-LIKE"/>
    <property type="match status" value="1"/>
</dbReference>
<dbReference type="GO" id="GO:0008270">
    <property type="term" value="F:zinc ion binding"/>
    <property type="evidence" value="ECO:0007669"/>
    <property type="project" value="UniProtKB-KW"/>
</dbReference>
<reference evidence="3 4" key="1">
    <citation type="submission" date="2020-05" db="EMBL/GenBank/DDBJ databases">
        <authorList>
            <person name="Campoy J."/>
            <person name="Schneeberger K."/>
            <person name="Spophaly S."/>
        </authorList>
    </citation>
    <scope>NUCLEOTIDE SEQUENCE [LARGE SCALE GENOMIC DNA]</scope>
    <source>
        <strain evidence="3">PruArmRojPasFocal</strain>
    </source>
</reference>
<dbReference type="InterPro" id="IPR040256">
    <property type="entry name" value="At4g02000-like"/>
</dbReference>
<organism evidence="3 4">
    <name type="scientific">Prunus armeniaca</name>
    <name type="common">Apricot</name>
    <name type="synonym">Armeniaca vulgaris</name>
    <dbReference type="NCBI Taxonomy" id="36596"/>
    <lineage>
        <taxon>Eukaryota</taxon>
        <taxon>Viridiplantae</taxon>
        <taxon>Streptophyta</taxon>
        <taxon>Embryophyta</taxon>
        <taxon>Tracheophyta</taxon>
        <taxon>Spermatophyta</taxon>
        <taxon>Magnoliopsida</taxon>
        <taxon>eudicotyledons</taxon>
        <taxon>Gunneridae</taxon>
        <taxon>Pentapetalae</taxon>
        <taxon>rosids</taxon>
        <taxon>fabids</taxon>
        <taxon>Rosales</taxon>
        <taxon>Rosaceae</taxon>
        <taxon>Amygdaloideae</taxon>
        <taxon>Amygdaleae</taxon>
        <taxon>Prunus</taxon>
    </lineage>
</organism>
<dbReference type="EMBL" id="CAEKDK010000007">
    <property type="protein sequence ID" value="CAB4286333.1"/>
    <property type="molecule type" value="Genomic_DNA"/>
</dbReference>
<evidence type="ECO:0000313" key="3">
    <source>
        <dbReference type="EMBL" id="CAB4286333.1"/>
    </source>
</evidence>
<keyword evidence="1" id="KW-0862">Zinc</keyword>
<dbReference type="PROSITE" id="PS50158">
    <property type="entry name" value="ZF_CCHC"/>
    <property type="match status" value="1"/>
</dbReference>
<name>A0A6J5VDV8_PRUAR</name>
<protein>
    <recommendedName>
        <fullName evidence="2">CCHC-type domain-containing protein</fullName>
    </recommendedName>
</protein>
<dbReference type="Proteomes" id="UP000507222">
    <property type="component" value="Unassembled WGS sequence"/>
</dbReference>
<keyword evidence="1" id="KW-0479">Metal-binding</keyword>
<evidence type="ECO:0000259" key="2">
    <source>
        <dbReference type="PROSITE" id="PS50158"/>
    </source>
</evidence>
<accession>A0A6J5VDV8</accession>
<evidence type="ECO:0000256" key="1">
    <source>
        <dbReference type="PROSITE-ProRule" id="PRU00047"/>
    </source>
</evidence>